<evidence type="ECO:0000256" key="3">
    <source>
        <dbReference type="ARBA" id="ARBA00022679"/>
    </source>
</evidence>
<feature type="transmembrane region" description="Helical" evidence="8">
    <location>
        <begin position="298"/>
        <end position="319"/>
    </location>
</feature>
<feature type="transmembrane region" description="Helical" evidence="8">
    <location>
        <begin position="168"/>
        <end position="184"/>
    </location>
</feature>
<proteinExistence type="predicted"/>
<dbReference type="GO" id="GO:0000030">
    <property type="term" value="F:mannosyltransferase activity"/>
    <property type="evidence" value="ECO:0007669"/>
    <property type="project" value="TreeGrafter"/>
</dbReference>
<evidence type="ECO:0000256" key="4">
    <source>
        <dbReference type="ARBA" id="ARBA00022692"/>
    </source>
</evidence>
<feature type="repeat" description="TPR" evidence="7">
    <location>
        <begin position="741"/>
        <end position="774"/>
    </location>
</feature>
<evidence type="ECO:0000256" key="6">
    <source>
        <dbReference type="ARBA" id="ARBA00023136"/>
    </source>
</evidence>
<dbReference type="Pfam" id="PF10034">
    <property type="entry name" value="Dpy19"/>
    <property type="match status" value="1"/>
</dbReference>
<keyword evidence="6 8" id="KW-0472">Membrane</keyword>
<feature type="transmembrane region" description="Helical" evidence="8">
    <location>
        <begin position="416"/>
        <end position="433"/>
    </location>
</feature>
<dbReference type="PANTHER" id="PTHR31488:SF1">
    <property type="entry name" value="C-MANNOSYLTRANSFERASE DPY19L1"/>
    <property type="match status" value="1"/>
</dbReference>
<dbReference type="EMBL" id="DTGZ01000001">
    <property type="protein sequence ID" value="HGV96680.1"/>
    <property type="molecule type" value="Genomic_DNA"/>
</dbReference>
<evidence type="ECO:0000256" key="2">
    <source>
        <dbReference type="ARBA" id="ARBA00022676"/>
    </source>
</evidence>
<feature type="transmembrane region" description="Helical" evidence="8">
    <location>
        <begin position="7"/>
        <end position="26"/>
    </location>
</feature>
<feature type="transmembrane region" description="Helical" evidence="8">
    <location>
        <begin position="143"/>
        <end position="162"/>
    </location>
</feature>
<dbReference type="SMART" id="SM00028">
    <property type="entry name" value="TPR"/>
    <property type="match status" value="2"/>
</dbReference>
<dbReference type="Gene3D" id="1.25.40.10">
    <property type="entry name" value="Tetratricopeptide repeat domain"/>
    <property type="match status" value="1"/>
</dbReference>
<organism evidence="9">
    <name type="scientific">candidate division WOR-3 bacterium</name>
    <dbReference type="NCBI Taxonomy" id="2052148"/>
    <lineage>
        <taxon>Bacteria</taxon>
        <taxon>Bacteria division WOR-3</taxon>
    </lineage>
</organism>
<accession>A0A7C4XKU5</accession>
<keyword evidence="7" id="KW-0802">TPR repeat</keyword>
<evidence type="ECO:0000256" key="8">
    <source>
        <dbReference type="SAM" id="Phobius"/>
    </source>
</evidence>
<feature type="transmembrane region" description="Helical" evidence="8">
    <location>
        <begin position="107"/>
        <end position="131"/>
    </location>
</feature>
<keyword evidence="4 8" id="KW-0812">Transmembrane</keyword>
<feature type="transmembrane region" description="Helical" evidence="8">
    <location>
        <begin position="394"/>
        <end position="410"/>
    </location>
</feature>
<evidence type="ECO:0000256" key="7">
    <source>
        <dbReference type="PROSITE-ProRule" id="PRU00339"/>
    </source>
</evidence>
<feature type="transmembrane region" description="Helical" evidence="8">
    <location>
        <begin position="368"/>
        <end position="387"/>
    </location>
</feature>
<keyword evidence="5 8" id="KW-1133">Transmembrane helix</keyword>
<evidence type="ECO:0000313" key="9">
    <source>
        <dbReference type="EMBL" id="HGV96680.1"/>
    </source>
</evidence>
<dbReference type="InterPro" id="IPR011990">
    <property type="entry name" value="TPR-like_helical_dom_sf"/>
</dbReference>
<feature type="transmembrane region" description="Helical" evidence="8">
    <location>
        <begin position="266"/>
        <end position="286"/>
    </location>
</feature>
<dbReference type="GO" id="GO:0016020">
    <property type="term" value="C:membrane"/>
    <property type="evidence" value="ECO:0007669"/>
    <property type="project" value="UniProtKB-SubCell"/>
</dbReference>
<dbReference type="AlphaFoldDB" id="A0A7C4XKU5"/>
<comment type="caution">
    <text evidence="9">The sequence shown here is derived from an EMBL/GenBank/DDBJ whole genome shotgun (WGS) entry which is preliminary data.</text>
</comment>
<dbReference type="PROSITE" id="PS50005">
    <property type="entry name" value="TPR"/>
    <property type="match status" value="1"/>
</dbReference>
<dbReference type="Gene3D" id="3.40.50.12610">
    <property type="match status" value="1"/>
</dbReference>
<name>A0A7C4XKU5_UNCW3</name>
<feature type="transmembrane region" description="Helical" evidence="8">
    <location>
        <begin position="242"/>
        <end position="260"/>
    </location>
</feature>
<feature type="transmembrane region" description="Helical" evidence="8">
    <location>
        <begin position="445"/>
        <end position="463"/>
    </location>
</feature>
<dbReference type="InterPro" id="IPR018732">
    <property type="entry name" value="Dpy-19/Dpy-19-like"/>
</dbReference>
<protein>
    <submittedName>
        <fullName evidence="9">Uncharacterized protein</fullName>
    </submittedName>
</protein>
<dbReference type="InterPro" id="IPR019734">
    <property type="entry name" value="TPR_rpt"/>
</dbReference>
<comment type="subcellular location">
    <subcellularLocation>
        <location evidence="1">Membrane</location>
        <topology evidence="1">Multi-pass membrane protein</topology>
    </subcellularLocation>
</comment>
<dbReference type="PANTHER" id="PTHR31488">
    <property type="entry name" value="DPY-19-LIKE 1, LIKE (H. SAPIENS)"/>
    <property type="match status" value="1"/>
</dbReference>
<reference evidence="9" key="1">
    <citation type="journal article" date="2020" name="mSystems">
        <title>Genome- and Community-Level Interaction Insights into Carbon Utilization and Element Cycling Functions of Hydrothermarchaeota in Hydrothermal Sediment.</title>
        <authorList>
            <person name="Zhou Z."/>
            <person name="Liu Y."/>
            <person name="Xu W."/>
            <person name="Pan J."/>
            <person name="Luo Z.H."/>
            <person name="Li M."/>
        </authorList>
    </citation>
    <scope>NUCLEOTIDE SEQUENCE [LARGE SCALE GENOMIC DNA]</scope>
    <source>
        <strain evidence="9">SpSt-774</strain>
    </source>
</reference>
<keyword evidence="3" id="KW-0808">Transferase</keyword>
<sequence length="788" mass="91265">MAGKMNLRNILVTLVLVVIYFGSVLFRVRLSTNPEYYDARDPTAFYWTENALQYHYAELIANGKSIPDFDPKLQAPDGVRIFENLTIFMEYPCGWLYRIFNLKKYNILFHTWTILYIALLSSLIIFASYFFSRALGINPTYSLLSGLLSSFSLVAVGRSIFGFLNEDFALPFIFLGLGFFILALREKQKDFLFGLFAGLFFGISLASWHFSRFILLTIVFCNVVNMWLFTASAEERQRNARVLLFSLLLPVVFSFVIPVLCTQHFYFSIPVVLGIGASIGVLFFNGEENRMLFSSPRGRLAVLIGIIFLVTSILIAKFYPEGEYQHVWSLFLNKLKYFGIKPAMPSMIDYPARSLWIEAFNSPHPVTFFKDFFPIIIPSLLGFIYLIKKRKSDVAVRLFLFLAVVFFILYLTIERIGVVANFFITILAVSLGLQNFGKHKKSSRLIILFSLLAIFIFNTYQVYNFHRPTLYLKTLRGIFGNEKNILLHNWRLNDVELVRYIKHKTPPDAIFLSRFSVGPLILAYADRPIALQPKFEVRNCQKRVKEYLEAIYSQEDNFYSLCKKWQIGYFLYDIRIGLDNTRDAERWVSNNLLLSKNSTAFLMHFHPEKLKHFQLVYQNNFYRLYEVLQEGKIPRVLQFAYQPIYDIIQFGPQTDTNYFDDSFTTGVANRVFRAKSLLQKGNEILVRNPSRAIDLLKMSLAIYPSLISSKTTLGIAYILSGEIEQGFNLCQKEIEENPLLPLAHYNLAYAYVAKNNLNEAKKELFKTLELDPNFKPAREMLREIDGIR</sequence>
<keyword evidence="2" id="KW-0328">Glycosyltransferase</keyword>
<gene>
    <name evidence="9" type="ORF">ENV60_00050</name>
</gene>
<dbReference type="SUPFAM" id="SSF48452">
    <property type="entry name" value="TPR-like"/>
    <property type="match status" value="1"/>
</dbReference>
<feature type="transmembrane region" description="Helical" evidence="8">
    <location>
        <begin position="213"/>
        <end position="230"/>
    </location>
</feature>
<evidence type="ECO:0000256" key="1">
    <source>
        <dbReference type="ARBA" id="ARBA00004141"/>
    </source>
</evidence>
<feature type="transmembrane region" description="Helical" evidence="8">
    <location>
        <begin position="191"/>
        <end position="207"/>
    </location>
</feature>
<evidence type="ECO:0000256" key="5">
    <source>
        <dbReference type="ARBA" id="ARBA00022989"/>
    </source>
</evidence>